<feature type="chain" id="PRO_5009292293" evidence="1">
    <location>
        <begin position="40"/>
        <end position="177"/>
    </location>
</feature>
<dbReference type="RefSeq" id="WP_103873062.1">
    <property type="nucleotide sequence ID" value="NZ_FNUY01000005.1"/>
</dbReference>
<name>A0A1H6A4A0_9HYPH</name>
<evidence type="ECO:0000313" key="3">
    <source>
        <dbReference type="EMBL" id="SEG42566.1"/>
    </source>
</evidence>
<evidence type="ECO:0000313" key="4">
    <source>
        <dbReference type="Proteomes" id="UP000236743"/>
    </source>
</evidence>
<dbReference type="EMBL" id="FNUY01000005">
    <property type="protein sequence ID" value="SEG42566.1"/>
    <property type="molecule type" value="Genomic_DNA"/>
</dbReference>
<organism evidence="3 4">
    <name type="scientific">Bosea lathyri</name>
    <dbReference type="NCBI Taxonomy" id="1036778"/>
    <lineage>
        <taxon>Bacteria</taxon>
        <taxon>Pseudomonadati</taxon>
        <taxon>Pseudomonadota</taxon>
        <taxon>Alphaproteobacteria</taxon>
        <taxon>Hyphomicrobiales</taxon>
        <taxon>Boseaceae</taxon>
        <taxon>Bosea</taxon>
    </lineage>
</organism>
<dbReference type="OrthoDB" id="9815749at2"/>
<dbReference type="AlphaFoldDB" id="A0A1H6A4A0"/>
<evidence type="ECO:0000259" key="2">
    <source>
        <dbReference type="Pfam" id="PF13629"/>
    </source>
</evidence>
<reference evidence="3 4" key="1">
    <citation type="submission" date="2016-10" db="EMBL/GenBank/DDBJ databases">
        <authorList>
            <person name="de Groot N.N."/>
        </authorList>
    </citation>
    <scope>NUCLEOTIDE SEQUENCE [LARGE SCALE GENOMIC DNA]</scope>
    <source>
        <strain evidence="3 4">DSM 26656</strain>
    </source>
</reference>
<protein>
    <submittedName>
        <fullName evidence="3">Pilus formation protein N terminal region</fullName>
    </submittedName>
</protein>
<feature type="domain" description="Pilus formation protein N-terminal" evidence="2">
    <location>
        <begin position="51"/>
        <end position="120"/>
    </location>
</feature>
<feature type="signal peptide" evidence="1">
    <location>
        <begin position="1"/>
        <end position="39"/>
    </location>
</feature>
<dbReference type="InterPro" id="IPR032789">
    <property type="entry name" value="T2SS-T3SS_pil_N"/>
</dbReference>
<dbReference type="Pfam" id="PF13629">
    <property type="entry name" value="T2SS-T3SS_pil_N"/>
    <property type="match status" value="1"/>
</dbReference>
<keyword evidence="4" id="KW-1185">Reference proteome</keyword>
<gene>
    <name evidence="3" type="ORF">SAMN04488115_105159</name>
</gene>
<accession>A0A1H6A4A0</accession>
<sequence>MFTLQAAARHCRPRSPWTALAISAASGLFLAAGVTFAGAAPQPANPASSPESVVVMVDHAKVVRLPEKAQTVIVGNPAIADVSVQKNGVMVVTGKSFGVTNLIALDSSGALLAESLVRVSGASDSILTVQRGLERESYSCTPVCQPSAQLGDVQRYFGEVGAQAASRNSQATGGSSR</sequence>
<dbReference type="Proteomes" id="UP000236743">
    <property type="component" value="Unassembled WGS sequence"/>
</dbReference>
<evidence type="ECO:0000256" key="1">
    <source>
        <dbReference type="SAM" id="SignalP"/>
    </source>
</evidence>
<keyword evidence="1" id="KW-0732">Signal</keyword>
<proteinExistence type="predicted"/>